<evidence type="ECO:0000256" key="7">
    <source>
        <dbReference type="HAMAP-Rule" id="MF_00143"/>
    </source>
</evidence>
<evidence type="ECO:0000256" key="6">
    <source>
        <dbReference type="ARBA" id="ARBA00023136"/>
    </source>
</evidence>
<gene>
    <name evidence="8" type="ORF">SAMN05877831_106138</name>
</gene>
<dbReference type="Proteomes" id="UP000219111">
    <property type="component" value="Unassembled WGS sequence"/>
</dbReference>
<feature type="transmembrane region" description="Helical" evidence="7">
    <location>
        <begin position="20"/>
        <end position="42"/>
    </location>
</feature>
<accession>A0A285SJL9</accession>
<comment type="subcellular location">
    <subcellularLocation>
        <location evidence="1 7">Cell membrane</location>
        <topology evidence="1 7">Multi-pass membrane protein</topology>
    </subcellularLocation>
</comment>
<evidence type="ECO:0000256" key="3">
    <source>
        <dbReference type="ARBA" id="ARBA00022475"/>
    </source>
</evidence>
<reference evidence="9" key="1">
    <citation type="submission" date="2017-08" db="EMBL/GenBank/DDBJ databases">
        <authorList>
            <person name="Varghese N."/>
            <person name="Submissions S."/>
        </authorList>
    </citation>
    <scope>NUCLEOTIDE SEQUENCE [LARGE SCALE GENOMIC DNA]</scope>
    <source>
        <strain evidence="9">JA276</strain>
    </source>
</reference>
<dbReference type="InterPro" id="IPR020761">
    <property type="entry name" value="UPF0114_bac"/>
</dbReference>
<comment type="similarity">
    <text evidence="2 7">Belongs to the UPF0114 family.</text>
</comment>
<feature type="transmembrane region" description="Helical" evidence="7">
    <location>
        <begin position="54"/>
        <end position="75"/>
    </location>
</feature>
<protein>
    <recommendedName>
        <fullName evidence="7">UPF0114 protein SAMN05877831_106138</fullName>
    </recommendedName>
</protein>
<feature type="transmembrane region" description="Helical" evidence="7">
    <location>
        <begin position="137"/>
        <end position="159"/>
    </location>
</feature>
<keyword evidence="4 7" id="KW-0812">Transmembrane</keyword>
<dbReference type="Pfam" id="PF03350">
    <property type="entry name" value="UPF0114"/>
    <property type="match status" value="1"/>
</dbReference>
<dbReference type="EMBL" id="OBMT01000006">
    <property type="protein sequence ID" value="SOC08074.1"/>
    <property type="molecule type" value="Genomic_DNA"/>
</dbReference>
<name>A0A285SJL9_9RHOB</name>
<dbReference type="RefSeq" id="WP_097070091.1">
    <property type="nucleotide sequence ID" value="NZ_OBMT01000006.1"/>
</dbReference>
<dbReference type="HAMAP" id="MF_00143">
    <property type="entry name" value="UPF0114"/>
    <property type="match status" value="1"/>
</dbReference>
<evidence type="ECO:0000313" key="9">
    <source>
        <dbReference type="Proteomes" id="UP000219111"/>
    </source>
</evidence>
<proteinExistence type="inferred from homology"/>
<dbReference type="PANTHER" id="PTHR38596:SF1">
    <property type="entry name" value="UPF0114 PROTEIN YQHA"/>
    <property type="match status" value="1"/>
</dbReference>
<dbReference type="PANTHER" id="PTHR38596">
    <property type="entry name" value="UPF0114 PROTEIN YQHA"/>
    <property type="match status" value="1"/>
</dbReference>
<dbReference type="OrthoDB" id="9783569at2"/>
<evidence type="ECO:0000256" key="5">
    <source>
        <dbReference type="ARBA" id="ARBA00022989"/>
    </source>
</evidence>
<evidence type="ECO:0000256" key="1">
    <source>
        <dbReference type="ARBA" id="ARBA00004651"/>
    </source>
</evidence>
<dbReference type="NCBIfam" id="TIGR00645">
    <property type="entry name" value="HI0507"/>
    <property type="match status" value="1"/>
</dbReference>
<dbReference type="GO" id="GO:0005886">
    <property type="term" value="C:plasma membrane"/>
    <property type="evidence" value="ECO:0007669"/>
    <property type="project" value="UniProtKB-SubCell"/>
</dbReference>
<evidence type="ECO:0000313" key="8">
    <source>
        <dbReference type="EMBL" id="SOC08074.1"/>
    </source>
</evidence>
<evidence type="ECO:0000256" key="2">
    <source>
        <dbReference type="ARBA" id="ARBA00005774"/>
    </source>
</evidence>
<dbReference type="AlphaFoldDB" id="A0A285SJL9"/>
<organism evidence="8 9">
    <name type="scientific">Rhodobacter maris</name>
    <dbReference type="NCBI Taxonomy" id="446682"/>
    <lineage>
        <taxon>Bacteria</taxon>
        <taxon>Pseudomonadati</taxon>
        <taxon>Pseudomonadota</taxon>
        <taxon>Alphaproteobacteria</taxon>
        <taxon>Rhodobacterales</taxon>
        <taxon>Rhodobacter group</taxon>
        <taxon>Rhodobacter</taxon>
    </lineage>
</organism>
<keyword evidence="6 7" id="KW-0472">Membrane</keyword>
<evidence type="ECO:0000256" key="4">
    <source>
        <dbReference type="ARBA" id="ARBA00022692"/>
    </source>
</evidence>
<keyword evidence="9" id="KW-1185">Reference proteome</keyword>
<keyword evidence="5 7" id="KW-1133">Transmembrane helix</keyword>
<sequence>MERAIERVLFASRWLMAPMYLGLVGTLAILLWAFMLELYHFILEIPQLDVDHAVMGALSLIDLSLAANLLLIVIFSGYENFVSRMDTADHEDRPDWQGEVDFSTLKLKLVASIVAISGIHLLKVFMDLDKYPKEKIIWMITIHLVFVVSGVLLAAMDWISNHAKTLKKNAKYQNAEKLH</sequence>
<dbReference type="InterPro" id="IPR005134">
    <property type="entry name" value="UPF0114"/>
</dbReference>
<keyword evidence="3 7" id="KW-1003">Cell membrane</keyword>